<proteinExistence type="predicted"/>
<dbReference type="EMBL" id="RDBE01000006">
    <property type="protein sequence ID" value="RLV50003.1"/>
    <property type="molecule type" value="Genomic_DNA"/>
</dbReference>
<dbReference type="Proteomes" id="UP000281708">
    <property type="component" value="Unassembled WGS sequence"/>
</dbReference>
<name>A0A3L8P5F7_9ACTN</name>
<dbReference type="InterPro" id="IPR024983">
    <property type="entry name" value="CHAT_dom"/>
</dbReference>
<organism evidence="2 3">
    <name type="scientific">Nocardioides mangrovicus</name>
    <dbReference type="NCBI Taxonomy" id="2478913"/>
    <lineage>
        <taxon>Bacteria</taxon>
        <taxon>Bacillati</taxon>
        <taxon>Actinomycetota</taxon>
        <taxon>Actinomycetes</taxon>
        <taxon>Propionibacteriales</taxon>
        <taxon>Nocardioidaceae</taxon>
        <taxon>Nocardioides</taxon>
    </lineage>
</organism>
<reference evidence="2 3" key="1">
    <citation type="submission" date="2018-10" db="EMBL/GenBank/DDBJ databases">
        <title>Marmoricola sp. 4Q3S-7 whole genome shotgun sequence.</title>
        <authorList>
            <person name="Li F."/>
        </authorList>
    </citation>
    <scope>NUCLEOTIDE SEQUENCE [LARGE SCALE GENOMIC DNA]</scope>
    <source>
        <strain evidence="2 3">4Q3S-7</strain>
    </source>
</reference>
<comment type="caution">
    <text evidence="2">The sequence shown here is derived from an EMBL/GenBank/DDBJ whole genome shotgun (WGS) entry which is preliminary data.</text>
</comment>
<dbReference type="InterPro" id="IPR011990">
    <property type="entry name" value="TPR-like_helical_dom_sf"/>
</dbReference>
<evidence type="ECO:0000313" key="3">
    <source>
        <dbReference type="Proteomes" id="UP000281708"/>
    </source>
</evidence>
<dbReference type="SUPFAM" id="SSF48452">
    <property type="entry name" value="TPR-like"/>
    <property type="match status" value="2"/>
</dbReference>
<keyword evidence="3" id="KW-1185">Reference proteome</keyword>
<dbReference type="Pfam" id="PF12770">
    <property type="entry name" value="CHAT"/>
    <property type="match status" value="1"/>
</dbReference>
<gene>
    <name evidence="2" type="ORF">D9V37_09035</name>
</gene>
<evidence type="ECO:0000313" key="2">
    <source>
        <dbReference type="EMBL" id="RLV50003.1"/>
    </source>
</evidence>
<evidence type="ECO:0000259" key="1">
    <source>
        <dbReference type="Pfam" id="PF12770"/>
    </source>
</evidence>
<accession>A0A3L8P5F7</accession>
<feature type="domain" description="CHAT" evidence="1">
    <location>
        <begin position="588"/>
        <end position="811"/>
    </location>
</feature>
<protein>
    <submittedName>
        <fullName evidence="2">CHAT domain-containing protein</fullName>
    </submittedName>
</protein>
<dbReference type="Gene3D" id="1.25.40.10">
    <property type="entry name" value="Tetratricopeptide repeat domain"/>
    <property type="match status" value="1"/>
</dbReference>
<dbReference type="AlphaFoldDB" id="A0A3L8P5F7"/>
<sequence>MDALRRARRLTASSTDPAVRSYAYQAAGIVLRDAGRWSEAVPELRAALSSASAANQPDRVADVRATLGATLVVGGRTRAGLRELDSAVDMANGIVLARIVMRRAYVLSALGRHAEALKDLSRALAGCRAHHDVLWEARTLTNRALVHVARGSLGRADADLTDAESLFRRVGQDLEAVMLVHNRGLVAYNRGDIPGTLTLYDRAARGYSELSHVEPELAYHRCQALLAAGLAAEAGQVVDEALQAAALPTRQAELHFISASVALVDGDPGLALRRARVASRLFRQQRRSWWQARADLVVLQARQIRGDGGDRLIGQAAELADRLVDLKADDAPLALLLAGRLATKRHPDEAHRLLTAAARYRRRPAPLVRATGWLGQALDRELAGDSRGILSACGRGLDALDEHRQTLGSSELRALATRHGTDLADLALREAVRRGGARRLLTWTERWRATALAEPPVRPSGRDASRLAALRSQARRLEEAQGEGDPQAVARARQAWEQAVRHQRHLLAGTRRQSVRFDVDAFVDAVGERTFVELVEVDGVLHALTVCGGRVRHSVGGPVEAAAQAVAQARFALRQAARGRPATIAAAAERLQQTLLAGVRLGDGPVVVAPPSRLHAVPWTLLPGLADRPVSVVPSATMWLRARAARRPSGERTVLVAGPGLGTGGAEVDVLAPGATTVLRDGTATVEATLAALDGSRLAHVAAHGDFRPDSPMFSSLRLDDGPLTVHDLELLRRPPHRLVLSACDSGVMAPVGADELLGLTAALLSLGTAGVVASVAEVNDEATVQLMLDLHAALAAGSGLAEAMHHARRAGAGDAVSQATAAAFVALGV</sequence>